<proteinExistence type="predicted"/>
<dbReference type="GO" id="GO:0016787">
    <property type="term" value="F:hydrolase activity"/>
    <property type="evidence" value="ECO:0007669"/>
    <property type="project" value="UniProtKB-KW"/>
</dbReference>
<evidence type="ECO:0000256" key="2">
    <source>
        <dbReference type="SAM" id="SignalP"/>
    </source>
</evidence>
<feature type="chain" id="PRO_5046437859" evidence="2">
    <location>
        <begin position="27"/>
        <end position="883"/>
    </location>
</feature>
<accession>A0ABV7JE72</accession>
<dbReference type="EMBL" id="JBHRTS010000007">
    <property type="protein sequence ID" value="MFC3195175.1"/>
    <property type="molecule type" value="Genomic_DNA"/>
</dbReference>
<evidence type="ECO:0000313" key="4">
    <source>
        <dbReference type="EMBL" id="MFC3195175.1"/>
    </source>
</evidence>
<reference evidence="5" key="1">
    <citation type="journal article" date="2019" name="Int. J. Syst. Evol. Microbiol.">
        <title>The Global Catalogue of Microorganisms (GCM) 10K type strain sequencing project: providing services to taxonomists for standard genome sequencing and annotation.</title>
        <authorList>
            <consortium name="The Broad Institute Genomics Platform"/>
            <consortium name="The Broad Institute Genome Sequencing Center for Infectious Disease"/>
            <person name="Wu L."/>
            <person name="Ma J."/>
        </authorList>
    </citation>
    <scope>NUCLEOTIDE SEQUENCE [LARGE SCALE GENOMIC DNA]</scope>
    <source>
        <strain evidence="5">KCTC 42953</strain>
    </source>
</reference>
<feature type="signal peptide" evidence="2">
    <location>
        <begin position="1"/>
        <end position="26"/>
    </location>
</feature>
<evidence type="ECO:0000256" key="1">
    <source>
        <dbReference type="ARBA" id="ARBA00022801"/>
    </source>
</evidence>
<dbReference type="RefSeq" id="WP_157892852.1">
    <property type="nucleotide sequence ID" value="NZ_JBHRTS010000007.1"/>
</dbReference>
<organism evidence="4 5">
    <name type="scientific">Marinicella sediminis</name>
    <dbReference type="NCBI Taxonomy" id="1792834"/>
    <lineage>
        <taxon>Bacteria</taxon>
        <taxon>Pseudomonadati</taxon>
        <taxon>Pseudomonadota</taxon>
        <taxon>Gammaproteobacteria</taxon>
        <taxon>Lysobacterales</taxon>
        <taxon>Marinicellaceae</taxon>
        <taxon>Marinicella</taxon>
    </lineage>
</organism>
<keyword evidence="2" id="KW-0732">Signal</keyword>
<dbReference type="EC" id="3.4.-.-" evidence="4"/>
<gene>
    <name evidence="4" type="ORF">ACFODZ_13060</name>
</gene>
<sequence length="883" mass="101311">MNGSKRNISRICSLLMLLLLSQQALSLKFNQNELLILKGSDPELADDEGYLFLSVESNQHFTTVILDHVDSGKRMRFSDMQQGENHALVKLKAGKYYWKSLRGYIMWGLSWIRFDKDEHVFEVKPGVINYPGTWLAEVKFSSSLSGSFSLKSTNKATLEWPYFKQHYQQYTGQTPLVFSGHANDPYFQYLPGIIAQQDFESITALDYREIDKQQSPIKVFDIMQGVDQAKNMFPKLADYLDTNRQVSGEINPQGDWILLSSLQDKMTLIEVVNINTFKSYVVFKESLPDRARISSLRWIDNDSFIYDLDYEKYSFSHVMHLSTNQNAELVGAEVLEIPIAGKLLDPLIDQENKMFFANFRLSSVNNNDINGLYFVDTSSTKSIKKSFKKTYKKTRKFNTVIDWLTDQTGYVRSAIEVEYDKKNEQVSFHHWFLPDKTTDDWVRIRTSHSDDDVPLPVKLSADETFFYAFTDAFGDKVSVHKYSTKDYSHIGPFIEDPYVDIESLIEDPSSREIIGYTHLENGWSQRKFLQENNDLIRQLRKQNPDLQMFVRQHIKAKELMLIYAYTQYSKGAWYLYQKNTQTVSKLLDENPVYENLPKGDNHAISVQVEDGIEVEGFLVVPSIKGEHKPPLVVIPHGGPIGVRDTAANDETQHFLASKGIASLKVNYRGSSGYGKEFIELGKQQWGEKIESDIHAVVLEAIEQYALDSNKVCAMGSSYGGYSAVMLTILYPDVYLCAISLHGVMDLPLLFGNQSLNKNDKFFEELAKIVGDPRTEMEKLMKKSPFYLADKISRPIKLFQGLKDNRVTVEHALRMQQMFTLFDMEADLTVLMNEGHSLKYLNSNIHFITETMKFLDKHLDLPIDIPAEKEAAEKNQSVMDLILK</sequence>
<dbReference type="PANTHER" id="PTHR42776:SF27">
    <property type="entry name" value="DIPEPTIDYL PEPTIDASE FAMILY MEMBER 6"/>
    <property type="match status" value="1"/>
</dbReference>
<evidence type="ECO:0000259" key="3">
    <source>
        <dbReference type="Pfam" id="PF00326"/>
    </source>
</evidence>
<dbReference type="InterPro" id="IPR001375">
    <property type="entry name" value="Peptidase_S9_cat"/>
</dbReference>
<dbReference type="Gene3D" id="3.40.50.1820">
    <property type="entry name" value="alpha/beta hydrolase"/>
    <property type="match status" value="1"/>
</dbReference>
<protein>
    <submittedName>
        <fullName evidence="4">Alpha/beta hydrolase family protein</fullName>
        <ecNumber evidence="4">3.4.-.-</ecNumber>
    </submittedName>
</protein>
<dbReference type="PANTHER" id="PTHR42776">
    <property type="entry name" value="SERINE PEPTIDASE S9 FAMILY MEMBER"/>
    <property type="match status" value="1"/>
</dbReference>
<feature type="domain" description="Peptidase S9 prolyl oligopeptidase catalytic" evidence="3">
    <location>
        <begin position="651"/>
        <end position="859"/>
    </location>
</feature>
<name>A0ABV7JE72_9GAMM</name>
<comment type="caution">
    <text evidence="4">The sequence shown here is derived from an EMBL/GenBank/DDBJ whole genome shotgun (WGS) entry which is preliminary data.</text>
</comment>
<dbReference type="Pfam" id="PF00326">
    <property type="entry name" value="Peptidase_S9"/>
    <property type="match status" value="1"/>
</dbReference>
<keyword evidence="1 4" id="KW-0378">Hydrolase</keyword>
<dbReference type="SUPFAM" id="SSF53474">
    <property type="entry name" value="alpha/beta-Hydrolases"/>
    <property type="match status" value="1"/>
</dbReference>
<keyword evidence="5" id="KW-1185">Reference proteome</keyword>
<dbReference type="InterPro" id="IPR029058">
    <property type="entry name" value="AB_hydrolase_fold"/>
</dbReference>
<evidence type="ECO:0000313" key="5">
    <source>
        <dbReference type="Proteomes" id="UP001595533"/>
    </source>
</evidence>
<dbReference type="Proteomes" id="UP001595533">
    <property type="component" value="Unassembled WGS sequence"/>
</dbReference>